<accession>A0A0R3VZQ2</accession>
<dbReference type="Proteomes" id="UP000282613">
    <property type="component" value="Unassembled WGS sequence"/>
</dbReference>
<name>A0A0R3VZQ2_TAEAS</name>
<evidence type="ECO:0000256" key="1">
    <source>
        <dbReference type="SAM" id="MobiDB-lite"/>
    </source>
</evidence>
<feature type="compositionally biased region" description="Low complexity" evidence="1">
    <location>
        <begin position="70"/>
        <end position="82"/>
    </location>
</feature>
<evidence type="ECO:0000313" key="2">
    <source>
        <dbReference type="EMBL" id="VDK26534.1"/>
    </source>
</evidence>
<dbReference type="STRING" id="60517.A0A0R3VZQ2"/>
<dbReference type="EMBL" id="UYRS01003910">
    <property type="protein sequence ID" value="VDK26534.1"/>
    <property type="molecule type" value="Genomic_DNA"/>
</dbReference>
<gene>
    <name evidence="2" type="ORF">TASK_LOCUS2897</name>
</gene>
<proteinExistence type="predicted"/>
<protein>
    <submittedName>
        <fullName evidence="4">Mon2_C domain-containing protein</fullName>
    </submittedName>
</protein>
<evidence type="ECO:0000313" key="4">
    <source>
        <dbReference type="WBParaSite" id="TASK_0000289601-mRNA-1"/>
    </source>
</evidence>
<dbReference type="AlphaFoldDB" id="A0A0R3VZQ2"/>
<dbReference type="WBParaSite" id="TASK_0000289601-mRNA-1">
    <property type="protein sequence ID" value="TASK_0000289601-mRNA-1"/>
    <property type="gene ID" value="TASK_0000289601"/>
</dbReference>
<feature type="region of interest" description="Disordered" evidence="1">
    <location>
        <begin position="54"/>
        <end position="82"/>
    </location>
</feature>
<keyword evidence="3" id="KW-1185">Reference proteome</keyword>
<evidence type="ECO:0000313" key="3">
    <source>
        <dbReference type="Proteomes" id="UP000282613"/>
    </source>
</evidence>
<reference evidence="2 3" key="2">
    <citation type="submission" date="2018-11" db="EMBL/GenBank/DDBJ databases">
        <authorList>
            <consortium name="Pathogen Informatics"/>
        </authorList>
    </citation>
    <scope>NUCLEOTIDE SEQUENCE [LARGE SCALE GENOMIC DNA]</scope>
</reference>
<reference evidence="4" key="1">
    <citation type="submission" date="2017-02" db="UniProtKB">
        <authorList>
            <consortium name="WormBaseParasite"/>
        </authorList>
    </citation>
    <scope>IDENTIFICATION</scope>
</reference>
<sequence>MRPHVSTLICGAGLVSPLLIDLFNQFDLSVQLSSWQLCLKFFLDLLANPDRMKEKNTSFPNAKRPRLEISTASPSSDSPASSSVSDYGFLLRHLSCSGSAGEATPTRPSLSCKRPLVEKMSSTGDIRLWSLLSGLSAFFSGLLDSAGHHLRQKEAIDSGSEKAVQEAFGSVVGLTVQLLLACSSFQSEMSDAGDSTNKKNAIQNLQFVLIKVCLLSIDSHFALHALALPNRVVDEQVNVESGIFGCCGSSDVSSSVQLNKEGP</sequence>
<organism evidence="4">
    <name type="scientific">Taenia asiatica</name>
    <name type="common">Asian tapeworm</name>
    <dbReference type="NCBI Taxonomy" id="60517"/>
    <lineage>
        <taxon>Eukaryota</taxon>
        <taxon>Metazoa</taxon>
        <taxon>Spiralia</taxon>
        <taxon>Lophotrochozoa</taxon>
        <taxon>Platyhelminthes</taxon>
        <taxon>Cestoda</taxon>
        <taxon>Eucestoda</taxon>
        <taxon>Cyclophyllidea</taxon>
        <taxon>Taeniidae</taxon>
        <taxon>Taenia</taxon>
    </lineage>
</organism>